<dbReference type="Gene3D" id="2.40.50.100">
    <property type="match status" value="1"/>
</dbReference>
<reference evidence="3 4" key="1">
    <citation type="submission" date="2019-01" db="EMBL/GenBank/DDBJ databases">
        <title>Complete genome sequencing of Aequorivita sp. H23M31.</title>
        <authorList>
            <person name="Bae J.-W."/>
        </authorList>
    </citation>
    <scope>NUCLEOTIDE SEQUENCE [LARGE SCALE GENOMIC DNA]</scope>
    <source>
        <strain evidence="3 4">H23M31</strain>
    </source>
</reference>
<dbReference type="KEGG" id="aev:EI546_06115"/>
<name>A0A410G263_9FLAO</name>
<sequence>MKDHYRLSVDENYQFDLEIDEATNLNQLDFSEPGIGGKKERIHILHQNKSYSAEILHVDFIQRKYTIKINGNTYKVGIETPLAQLIKKMGLSLGTTSVDDDILAPMPGIILEVNVQEGNEVKEGDLLCVLEAMKMENALSAPRDGTIKFVNITKGDTVDKGKLLIEFQKND</sequence>
<dbReference type="PANTHER" id="PTHR45266">
    <property type="entry name" value="OXALOACETATE DECARBOXYLASE ALPHA CHAIN"/>
    <property type="match status" value="1"/>
</dbReference>
<evidence type="ECO:0000313" key="4">
    <source>
        <dbReference type="Proteomes" id="UP000285517"/>
    </source>
</evidence>
<dbReference type="CDD" id="cd06850">
    <property type="entry name" value="biotinyl_domain"/>
    <property type="match status" value="1"/>
</dbReference>
<gene>
    <name evidence="3" type="ORF">EI546_06115</name>
</gene>
<dbReference type="RefSeq" id="WP_128249717.1">
    <property type="nucleotide sequence ID" value="NZ_CP034951.1"/>
</dbReference>
<keyword evidence="4" id="KW-1185">Reference proteome</keyword>
<dbReference type="AlphaFoldDB" id="A0A410G263"/>
<dbReference type="InterPro" id="IPR000089">
    <property type="entry name" value="Biotin_lipoyl"/>
</dbReference>
<dbReference type="InterPro" id="IPR011053">
    <property type="entry name" value="Single_hybrid_motif"/>
</dbReference>
<dbReference type="FunFam" id="2.40.50.100:FF:000003">
    <property type="entry name" value="Acetyl-CoA carboxylase biotin carboxyl carrier protein"/>
    <property type="match status" value="1"/>
</dbReference>
<dbReference type="InterPro" id="IPR050709">
    <property type="entry name" value="Biotin_Carboxyl_Carrier/Decarb"/>
</dbReference>
<keyword evidence="1" id="KW-0092">Biotin</keyword>
<protein>
    <submittedName>
        <fullName evidence="3">Acetyl-CoA carboxylase biotin carboxyl carrier protein subunit</fullName>
    </submittedName>
</protein>
<dbReference type="PROSITE" id="PS00188">
    <property type="entry name" value="BIOTIN"/>
    <property type="match status" value="1"/>
</dbReference>
<dbReference type="PROSITE" id="PS50968">
    <property type="entry name" value="BIOTINYL_LIPOYL"/>
    <property type="match status" value="1"/>
</dbReference>
<accession>A0A410G263</accession>
<evidence type="ECO:0000256" key="1">
    <source>
        <dbReference type="ARBA" id="ARBA00023267"/>
    </source>
</evidence>
<organism evidence="3 4">
    <name type="scientific">Aequorivita ciconiae</name>
    <dbReference type="NCBI Taxonomy" id="2494375"/>
    <lineage>
        <taxon>Bacteria</taxon>
        <taxon>Pseudomonadati</taxon>
        <taxon>Bacteroidota</taxon>
        <taxon>Flavobacteriia</taxon>
        <taxon>Flavobacteriales</taxon>
        <taxon>Flavobacteriaceae</taxon>
        <taxon>Aequorivita</taxon>
    </lineage>
</organism>
<dbReference type="EMBL" id="CP034951">
    <property type="protein sequence ID" value="QAA81329.1"/>
    <property type="molecule type" value="Genomic_DNA"/>
</dbReference>
<dbReference type="SUPFAM" id="SSF51230">
    <property type="entry name" value="Single hybrid motif"/>
    <property type="match status" value="1"/>
</dbReference>
<dbReference type="OrthoDB" id="9812676at2"/>
<evidence type="ECO:0000259" key="2">
    <source>
        <dbReference type="PROSITE" id="PS50968"/>
    </source>
</evidence>
<dbReference type="PANTHER" id="PTHR45266:SF3">
    <property type="entry name" value="OXALOACETATE DECARBOXYLASE ALPHA CHAIN"/>
    <property type="match status" value="1"/>
</dbReference>
<proteinExistence type="predicted"/>
<dbReference type="InterPro" id="IPR001882">
    <property type="entry name" value="Biotin_BS"/>
</dbReference>
<feature type="domain" description="Lipoyl-binding" evidence="2">
    <location>
        <begin position="90"/>
        <end position="168"/>
    </location>
</feature>
<evidence type="ECO:0000313" key="3">
    <source>
        <dbReference type="EMBL" id="QAA81329.1"/>
    </source>
</evidence>
<dbReference type="Proteomes" id="UP000285517">
    <property type="component" value="Chromosome"/>
</dbReference>
<dbReference type="Pfam" id="PF00364">
    <property type="entry name" value="Biotin_lipoyl"/>
    <property type="match status" value="1"/>
</dbReference>